<dbReference type="Proteomes" id="UP000002429">
    <property type="component" value="Chromosome"/>
</dbReference>
<dbReference type="KEGG" id="rme:Rmet_6569"/>
<evidence type="ECO:0000313" key="3">
    <source>
        <dbReference type="Proteomes" id="UP000002429"/>
    </source>
</evidence>
<accession>D3DY02</accession>
<proteinExistence type="predicted"/>
<organism evidence="2 3">
    <name type="scientific">Cupriavidus metallidurans (strain ATCC 43123 / DSM 2839 / NBRC 102507 / CH34)</name>
    <name type="common">Ralstonia metallidurans</name>
    <dbReference type="NCBI Taxonomy" id="266264"/>
    <lineage>
        <taxon>Bacteria</taxon>
        <taxon>Pseudomonadati</taxon>
        <taxon>Pseudomonadota</taxon>
        <taxon>Betaproteobacteria</taxon>
        <taxon>Burkholderiales</taxon>
        <taxon>Burkholderiaceae</taxon>
        <taxon>Cupriavidus</taxon>
    </lineage>
</organism>
<dbReference type="HOGENOM" id="CLU_2587193_0_0_4"/>
<sequence length="80" mass="8750">MSCELNVMVRSNLPSAVDGLRGRPGLGEYSAEPARRNRNPENETAGVGCRPHSFDFVDFRSARCFIHFADLPPLGSLTAD</sequence>
<evidence type="ECO:0000256" key="1">
    <source>
        <dbReference type="SAM" id="MobiDB-lite"/>
    </source>
</evidence>
<protein>
    <submittedName>
        <fullName evidence="2">Uncharacterized protein</fullName>
    </submittedName>
</protein>
<reference evidence="3" key="1">
    <citation type="journal article" date="2010" name="PLoS ONE">
        <title>The complete genome sequence of Cupriavidus metallidurans strain CH34, a master survivalist in harsh and anthropogenic environments.</title>
        <authorList>
            <person name="Janssen P.J."/>
            <person name="Van Houdt R."/>
            <person name="Moors H."/>
            <person name="Monsieurs P."/>
            <person name="Morin N."/>
            <person name="Michaux A."/>
            <person name="Benotmane M.A."/>
            <person name="Leys N."/>
            <person name="Vallaeys T."/>
            <person name="Lapidus A."/>
            <person name="Monchy S."/>
            <person name="Medigue C."/>
            <person name="Taghavi S."/>
            <person name="McCorkle S."/>
            <person name="Dunn J."/>
            <person name="van der Lelie D."/>
            <person name="Mergeay M."/>
        </authorList>
    </citation>
    <scope>NUCLEOTIDE SEQUENCE [LARGE SCALE GENOMIC DNA]</scope>
    <source>
        <strain evidence="3">ATCC 43123 / DSM 2839 / NBRC 102507 / CH34</strain>
    </source>
</reference>
<name>D3DY02_CUPMC</name>
<dbReference type="EMBL" id="CP000352">
    <property type="protein sequence ID" value="ADC45172.1"/>
    <property type="molecule type" value="Genomic_DNA"/>
</dbReference>
<feature type="region of interest" description="Disordered" evidence="1">
    <location>
        <begin position="22"/>
        <end position="47"/>
    </location>
</feature>
<keyword evidence="3" id="KW-1185">Reference proteome</keyword>
<gene>
    <name evidence="2" type="ordered locus">Rmet_6569</name>
</gene>
<evidence type="ECO:0000313" key="2">
    <source>
        <dbReference type="EMBL" id="ADC45172.1"/>
    </source>
</evidence>
<dbReference type="AlphaFoldDB" id="D3DY02"/>